<dbReference type="GO" id="GO:0022627">
    <property type="term" value="C:cytosolic small ribosomal subunit"/>
    <property type="evidence" value="ECO:0007669"/>
    <property type="project" value="UniProtKB-UniRule"/>
</dbReference>
<evidence type="ECO:0000256" key="2">
    <source>
        <dbReference type="ARBA" id="ARBA00022730"/>
    </source>
</evidence>
<dbReference type="Proteomes" id="UP000177159">
    <property type="component" value="Unassembled WGS sequence"/>
</dbReference>
<organism evidence="8 9">
    <name type="scientific">Candidatus Roizmanbacteria bacterium RIFCSPHIGHO2_02_FULL_37_24</name>
    <dbReference type="NCBI Taxonomy" id="1802037"/>
    <lineage>
        <taxon>Bacteria</taxon>
        <taxon>Candidatus Roizmaniibacteriota</taxon>
    </lineage>
</organism>
<evidence type="ECO:0000256" key="1">
    <source>
        <dbReference type="ARBA" id="ARBA00010254"/>
    </source>
</evidence>
<evidence type="ECO:0000256" key="6">
    <source>
        <dbReference type="HAMAP-Rule" id="MF_01345"/>
    </source>
</evidence>
<name>A0A1F7GVQ3_9BACT</name>
<evidence type="ECO:0000313" key="8">
    <source>
        <dbReference type="EMBL" id="OGK23058.1"/>
    </source>
</evidence>
<dbReference type="NCBIfam" id="NF004123">
    <property type="entry name" value="PRK05610.1"/>
    <property type="match status" value="1"/>
</dbReference>
<comment type="function">
    <text evidence="6">One of the primary rRNA binding proteins, it binds specifically to the 5'-end of 16S ribosomal RNA.</text>
</comment>
<keyword evidence="3 6" id="KW-0694">RNA-binding</keyword>
<keyword evidence="4 6" id="KW-0689">Ribosomal protein</keyword>
<evidence type="ECO:0000256" key="3">
    <source>
        <dbReference type="ARBA" id="ARBA00022884"/>
    </source>
</evidence>
<dbReference type="HAMAP" id="MF_01345_B">
    <property type="entry name" value="Ribosomal_uS17_B"/>
    <property type="match status" value="1"/>
</dbReference>
<dbReference type="InterPro" id="IPR019979">
    <property type="entry name" value="Ribosomal_uS17_CS"/>
</dbReference>
<keyword evidence="2 6" id="KW-0699">rRNA-binding</keyword>
<dbReference type="InterPro" id="IPR000266">
    <property type="entry name" value="Ribosomal_uS17"/>
</dbReference>
<dbReference type="AlphaFoldDB" id="A0A1F7GVQ3"/>
<comment type="caution">
    <text evidence="8">The sequence shown here is derived from an EMBL/GenBank/DDBJ whole genome shotgun (WGS) entry which is preliminary data.</text>
</comment>
<dbReference type="GO" id="GO:0019843">
    <property type="term" value="F:rRNA binding"/>
    <property type="evidence" value="ECO:0007669"/>
    <property type="project" value="UniProtKB-UniRule"/>
</dbReference>
<accession>A0A1F7GVQ3</accession>
<dbReference type="Gene3D" id="2.40.50.140">
    <property type="entry name" value="Nucleic acid-binding proteins"/>
    <property type="match status" value="1"/>
</dbReference>
<dbReference type="InterPro" id="IPR019984">
    <property type="entry name" value="Ribosomal_uS17_bact/chlr"/>
</dbReference>
<sequence length="77" mass="8953">MTKVLTGKITSTKMAKTVVVEVKRAYSHPMYKKIIRSHKKYKAHVEDDMKLTVGDLVDISETRPISKQKKFKVIKKY</sequence>
<gene>
    <name evidence="6" type="primary">rpsQ</name>
    <name evidence="8" type="ORF">A3C24_00225</name>
</gene>
<dbReference type="CDD" id="cd00364">
    <property type="entry name" value="Ribosomal_uS17"/>
    <property type="match status" value="1"/>
</dbReference>
<dbReference type="PROSITE" id="PS00056">
    <property type="entry name" value="RIBOSOMAL_S17"/>
    <property type="match status" value="1"/>
</dbReference>
<reference evidence="8 9" key="1">
    <citation type="journal article" date="2016" name="Nat. Commun.">
        <title>Thousands of microbial genomes shed light on interconnected biogeochemical processes in an aquifer system.</title>
        <authorList>
            <person name="Anantharaman K."/>
            <person name="Brown C.T."/>
            <person name="Hug L.A."/>
            <person name="Sharon I."/>
            <person name="Castelle C.J."/>
            <person name="Probst A.J."/>
            <person name="Thomas B.C."/>
            <person name="Singh A."/>
            <person name="Wilkins M.J."/>
            <person name="Karaoz U."/>
            <person name="Brodie E.L."/>
            <person name="Williams K.H."/>
            <person name="Hubbard S.S."/>
            <person name="Banfield J.F."/>
        </authorList>
    </citation>
    <scope>NUCLEOTIDE SEQUENCE [LARGE SCALE GENOMIC DNA]</scope>
</reference>
<dbReference type="GO" id="GO:0006412">
    <property type="term" value="P:translation"/>
    <property type="evidence" value="ECO:0007669"/>
    <property type="project" value="UniProtKB-UniRule"/>
</dbReference>
<dbReference type="GO" id="GO:0003735">
    <property type="term" value="F:structural constituent of ribosome"/>
    <property type="evidence" value="ECO:0007669"/>
    <property type="project" value="UniProtKB-UniRule"/>
</dbReference>
<comment type="subunit">
    <text evidence="6">Part of the 30S ribosomal subunit.</text>
</comment>
<dbReference type="PANTHER" id="PTHR10744:SF1">
    <property type="entry name" value="SMALL RIBOSOMAL SUBUNIT PROTEIN US17M"/>
    <property type="match status" value="1"/>
</dbReference>
<keyword evidence="5 6" id="KW-0687">Ribonucleoprotein</keyword>
<dbReference type="PRINTS" id="PR00973">
    <property type="entry name" value="RIBOSOMALS17"/>
</dbReference>
<dbReference type="InterPro" id="IPR012340">
    <property type="entry name" value="NA-bd_OB-fold"/>
</dbReference>
<evidence type="ECO:0000256" key="5">
    <source>
        <dbReference type="ARBA" id="ARBA00023274"/>
    </source>
</evidence>
<dbReference type="Pfam" id="PF00366">
    <property type="entry name" value="Ribosomal_S17"/>
    <property type="match status" value="1"/>
</dbReference>
<evidence type="ECO:0000256" key="7">
    <source>
        <dbReference type="RuleBase" id="RU003872"/>
    </source>
</evidence>
<proteinExistence type="inferred from homology"/>
<protein>
    <recommendedName>
        <fullName evidence="6">Small ribosomal subunit protein uS17</fullName>
    </recommendedName>
</protein>
<evidence type="ECO:0000313" key="9">
    <source>
        <dbReference type="Proteomes" id="UP000177159"/>
    </source>
</evidence>
<dbReference type="SUPFAM" id="SSF50249">
    <property type="entry name" value="Nucleic acid-binding proteins"/>
    <property type="match status" value="1"/>
</dbReference>
<comment type="similarity">
    <text evidence="1 6 7">Belongs to the universal ribosomal protein uS17 family.</text>
</comment>
<dbReference type="PANTHER" id="PTHR10744">
    <property type="entry name" value="40S RIBOSOMAL PROTEIN S11 FAMILY MEMBER"/>
    <property type="match status" value="1"/>
</dbReference>
<evidence type="ECO:0000256" key="4">
    <source>
        <dbReference type="ARBA" id="ARBA00022980"/>
    </source>
</evidence>
<dbReference type="NCBIfam" id="TIGR03635">
    <property type="entry name" value="uS17_bact"/>
    <property type="match status" value="1"/>
</dbReference>
<dbReference type="EMBL" id="MFZM01000028">
    <property type="protein sequence ID" value="OGK23058.1"/>
    <property type="molecule type" value="Genomic_DNA"/>
</dbReference>